<dbReference type="OrthoDB" id="4380123at2"/>
<dbReference type="EMBL" id="CP001802">
    <property type="protein sequence ID" value="ACY21415.1"/>
    <property type="molecule type" value="Genomic_DNA"/>
</dbReference>
<evidence type="ECO:0008006" key="3">
    <source>
        <dbReference type="Google" id="ProtNLM"/>
    </source>
</evidence>
<dbReference type="RefSeq" id="WP_012833972.1">
    <property type="nucleotide sequence ID" value="NC_013441.1"/>
</dbReference>
<evidence type="ECO:0000313" key="1">
    <source>
        <dbReference type="EMBL" id="ACY21415.1"/>
    </source>
</evidence>
<dbReference type="Pfam" id="PF05742">
    <property type="entry name" value="TANGO2"/>
    <property type="match status" value="1"/>
</dbReference>
<dbReference type="eggNOG" id="COG3332">
    <property type="taxonomic scope" value="Bacteria"/>
</dbReference>
<dbReference type="InterPro" id="IPR008551">
    <property type="entry name" value="TANGO2"/>
</dbReference>
<dbReference type="STRING" id="526226.Gbro_2166"/>
<keyword evidence="2" id="KW-1185">Reference proteome</keyword>
<dbReference type="KEGG" id="gbr:Gbro_2166"/>
<reference evidence="2" key="1">
    <citation type="submission" date="2009-10" db="EMBL/GenBank/DDBJ databases">
        <title>The complete chromosome of Gordonia bronchialis DSM 43247.</title>
        <authorList>
            <consortium name="US DOE Joint Genome Institute (JGI-PGF)"/>
            <person name="Lucas S."/>
            <person name="Copeland A."/>
            <person name="Lapidus A."/>
            <person name="Glavina del Rio T."/>
            <person name="Dalin E."/>
            <person name="Tice H."/>
            <person name="Bruce D."/>
            <person name="Goodwin L."/>
            <person name="Pitluck S."/>
            <person name="Kyrpides N."/>
            <person name="Mavromatis K."/>
            <person name="Ivanova N."/>
            <person name="Ovchinnikova G."/>
            <person name="Saunders E."/>
            <person name="Brettin T."/>
            <person name="Detter J.C."/>
            <person name="Han C."/>
            <person name="Larimer F."/>
            <person name="Land M."/>
            <person name="Hauser L."/>
            <person name="Markowitz V."/>
            <person name="Cheng J.-F."/>
            <person name="Hugenholtz P."/>
            <person name="Woyke T."/>
            <person name="Wu D."/>
            <person name="Jando M."/>
            <person name="Schneider S."/>
            <person name="Goeker M."/>
            <person name="Klenk H.-P."/>
            <person name="Eisen J.A."/>
        </authorList>
    </citation>
    <scope>NUCLEOTIDE SEQUENCE [LARGE SCALE GENOMIC DNA]</scope>
    <source>
        <strain evidence="2">ATCC 25592 / DSM 43247 / BCRC 13721 / JCM 3198 / KCTC 3076 / NBRC 16047 / NCTC 10667</strain>
    </source>
</reference>
<dbReference type="Proteomes" id="UP000001219">
    <property type="component" value="Chromosome"/>
</dbReference>
<reference evidence="1 2" key="2">
    <citation type="journal article" date="2010" name="Stand. Genomic Sci.">
        <title>Complete genome sequence of Gordonia bronchialis type strain (3410).</title>
        <authorList>
            <person name="Ivanova N."/>
            <person name="Sikorski J."/>
            <person name="Jando M."/>
            <person name="Lapidus A."/>
            <person name="Nolan M."/>
            <person name="Lucas S."/>
            <person name="Del Rio T.G."/>
            <person name="Tice H."/>
            <person name="Copeland A."/>
            <person name="Cheng J.F."/>
            <person name="Chen F."/>
            <person name="Bruce D."/>
            <person name="Goodwin L."/>
            <person name="Pitluck S."/>
            <person name="Mavromatis K."/>
            <person name="Ovchinnikova G."/>
            <person name="Pati A."/>
            <person name="Chen A."/>
            <person name="Palaniappan K."/>
            <person name="Land M."/>
            <person name="Hauser L."/>
            <person name="Chang Y.J."/>
            <person name="Jeffries C.D."/>
            <person name="Chain P."/>
            <person name="Saunders E."/>
            <person name="Han C."/>
            <person name="Detter J.C."/>
            <person name="Brettin T."/>
            <person name="Rohde M."/>
            <person name="Goker M."/>
            <person name="Bristow J."/>
            <person name="Eisen J.A."/>
            <person name="Markowitz V."/>
            <person name="Hugenholtz P."/>
            <person name="Klenk H.P."/>
            <person name="Kyrpides N.C."/>
        </authorList>
    </citation>
    <scope>NUCLEOTIDE SEQUENCE [LARGE SCALE GENOMIC DNA]</scope>
    <source>
        <strain evidence="2">ATCC 25592 / DSM 43247 / BCRC 13721 / JCM 3198 / KCTC 3076 / NBRC 16047 / NCTC 10667</strain>
    </source>
</reference>
<evidence type="ECO:0000313" key="2">
    <source>
        <dbReference type="Proteomes" id="UP000001219"/>
    </source>
</evidence>
<sequence length="256" mass="27973">MCLILFAWNSHPRYRLVVAANRDEFHRRRTRALSRWSDDPVIAGRDVLAGGTWMGVHAGALNRVAMVTNVREGIAQRSGVRSRGALPVDFLLGGQSPEEFARRAAADAGDFDPVNLLVADSGSMWWMTNRPQPTAQRVTDGVHGLSNGALDSDWPKVTDGSERMAQLVSADAGAGSSVEPYLDLLADQHRPAADRLPDTGVSAAFEADLSPIFVNMPGYGTRASTVLRVGYDGHGEITERRYGWRGRRRGTTTIRF</sequence>
<dbReference type="PANTHER" id="PTHR17985">
    <property type="entry name" value="SER/THR-RICH PROTEIN T10 IN DGCR REGION"/>
    <property type="match status" value="1"/>
</dbReference>
<gene>
    <name evidence="1" type="ordered locus">Gbro_2166</name>
</gene>
<proteinExistence type="predicted"/>
<dbReference type="PANTHER" id="PTHR17985:SF8">
    <property type="entry name" value="TRANSPORT AND GOLGI ORGANIZATION PROTEIN 2 HOMOLOG"/>
    <property type="match status" value="1"/>
</dbReference>
<protein>
    <recommendedName>
        <fullName evidence="3">NRDE family protein</fullName>
    </recommendedName>
</protein>
<name>D0LBK1_GORB4</name>
<accession>D0LBK1</accession>
<organism evidence="1 2">
    <name type="scientific">Gordonia bronchialis (strain ATCC 25592 / DSM 43247 / BCRC 13721 / JCM 3198 / KCTC 3076 / NBRC 16047 / NCTC 10667)</name>
    <name type="common">Rhodococcus bronchialis</name>
    <dbReference type="NCBI Taxonomy" id="526226"/>
    <lineage>
        <taxon>Bacteria</taxon>
        <taxon>Bacillati</taxon>
        <taxon>Actinomycetota</taxon>
        <taxon>Actinomycetes</taxon>
        <taxon>Mycobacteriales</taxon>
        <taxon>Gordoniaceae</taxon>
        <taxon>Gordonia</taxon>
    </lineage>
</organism>
<dbReference type="HOGENOM" id="CLU_047037_1_1_11"/>
<dbReference type="AlphaFoldDB" id="D0LBK1"/>